<sequence length="49" mass="5835">MRTGFTLRCTVCNSENYRMDKNKKTHPERLETNKYCPKCGKSTLHKEKK</sequence>
<dbReference type="AlphaFoldDB" id="A0A7L7KUF2"/>
<evidence type="ECO:0000313" key="6">
    <source>
        <dbReference type="EMBL" id="QMS85922.1"/>
    </source>
</evidence>
<keyword evidence="7" id="KW-1185">Reference proteome</keyword>
<dbReference type="Gene3D" id="2.20.28.120">
    <property type="entry name" value="Ribosomal protein L33"/>
    <property type="match status" value="1"/>
</dbReference>
<dbReference type="GO" id="GO:0005840">
    <property type="term" value="C:ribosome"/>
    <property type="evidence" value="ECO:0007669"/>
    <property type="project" value="UniProtKB-KW"/>
</dbReference>
<organism evidence="6 7">
    <name type="scientific">Candidatus Xianfuyuplasma coldseepsis</name>
    <dbReference type="NCBI Taxonomy" id="2782163"/>
    <lineage>
        <taxon>Bacteria</taxon>
        <taxon>Bacillati</taxon>
        <taxon>Mycoplasmatota</taxon>
        <taxon>Mollicutes</taxon>
        <taxon>Candidatus Izemoplasmatales</taxon>
        <taxon>Candidatus Izemoplasmataceae</taxon>
        <taxon>Candidatus Xianfuyuplasma</taxon>
    </lineage>
</organism>
<gene>
    <name evidence="5 6" type="primary">rpmG</name>
    <name evidence="6" type="ORF">G4Z02_09230</name>
</gene>
<dbReference type="InterPro" id="IPR001705">
    <property type="entry name" value="Ribosomal_bL33"/>
</dbReference>
<name>A0A7L7KUF2_9MOLU</name>
<dbReference type="NCBIfam" id="TIGR01023">
    <property type="entry name" value="rpmG_bact"/>
    <property type="match status" value="1"/>
</dbReference>
<dbReference type="GO" id="GO:0006412">
    <property type="term" value="P:translation"/>
    <property type="evidence" value="ECO:0007669"/>
    <property type="project" value="UniProtKB-UniRule"/>
</dbReference>
<comment type="similarity">
    <text evidence="1 5">Belongs to the bacterial ribosomal protein bL33 family.</text>
</comment>
<evidence type="ECO:0000256" key="2">
    <source>
        <dbReference type="ARBA" id="ARBA00022980"/>
    </source>
</evidence>
<dbReference type="NCBIfam" id="NF001860">
    <property type="entry name" value="PRK00595.1"/>
    <property type="match status" value="1"/>
</dbReference>
<dbReference type="SUPFAM" id="SSF57829">
    <property type="entry name" value="Zn-binding ribosomal proteins"/>
    <property type="match status" value="1"/>
</dbReference>
<proteinExistence type="inferred from homology"/>
<evidence type="ECO:0000256" key="3">
    <source>
        <dbReference type="ARBA" id="ARBA00023274"/>
    </source>
</evidence>
<keyword evidence="2 5" id="KW-0689">Ribosomal protein</keyword>
<dbReference type="Proteomes" id="UP000514720">
    <property type="component" value="Chromosome"/>
</dbReference>
<dbReference type="EMBL" id="CP048914">
    <property type="protein sequence ID" value="QMS85922.1"/>
    <property type="molecule type" value="Genomic_DNA"/>
</dbReference>
<dbReference type="KEGG" id="xcl:G4Z02_09230"/>
<keyword evidence="3 5" id="KW-0687">Ribonucleoprotein</keyword>
<protein>
    <recommendedName>
        <fullName evidence="4 5">Large ribosomal subunit protein bL33</fullName>
    </recommendedName>
</protein>
<accession>A0A7L7KUF2</accession>
<evidence type="ECO:0000313" key="7">
    <source>
        <dbReference type="Proteomes" id="UP000514720"/>
    </source>
</evidence>
<dbReference type="NCBIfam" id="NF001764">
    <property type="entry name" value="PRK00504.1"/>
    <property type="match status" value="1"/>
</dbReference>
<dbReference type="RefSeq" id="WP_258877735.1">
    <property type="nucleotide sequence ID" value="NZ_CP048914.1"/>
</dbReference>
<dbReference type="GO" id="GO:1990904">
    <property type="term" value="C:ribonucleoprotein complex"/>
    <property type="evidence" value="ECO:0007669"/>
    <property type="project" value="UniProtKB-KW"/>
</dbReference>
<reference evidence="6 7" key="1">
    <citation type="submission" date="2020-02" db="EMBL/GenBank/DDBJ databases">
        <authorList>
            <person name="Zheng R.K."/>
            <person name="Sun C.M."/>
        </authorList>
    </citation>
    <scope>NUCLEOTIDE SEQUENCE [LARGE SCALE GENOMIC DNA]</scope>
    <source>
        <strain evidence="7">zrk13</strain>
    </source>
</reference>
<evidence type="ECO:0000256" key="5">
    <source>
        <dbReference type="HAMAP-Rule" id="MF_00294"/>
    </source>
</evidence>
<dbReference type="GO" id="GO:0005737">
    <property type="term" value="C:cytoplasm"/>
    <property type="evidence" value="ECO:0007669"/>
    <property type="project" value="UniProtKB-ARBA"/>
</dbReference>
<evidence type="ECO:0000256" key="1">
    <source>
        <dbReference type="ARBA" id="ARBA00007596"/>
    </source>
</evidence>
<dbReference type="GO" id="GO:0003735">
    <property type="term" value="F:structural constituent of ribosome"/>
    <property type="evidence" value="ECO:0007669"/>
    <property type="project" value="InterPro"/>
</dbReference>
<evidence type="ECO:0000256" key="4">
    <source>
        <dbReference type="ARBA" id="ARBA00035176"/>
    </source>
</evidence>
<dbReference type="Pfam" id="PF00471">
    <property type="entry name" value="Ribosomal_L33"/>
    <property type="match status" value="1"/>
</dbReference>
<dbReference type="HAMAP" id="MF_00294">
    <property type="entry name" value="Ribosomal_bL33"/>
    <property type="match status" value="1"/>
</dbReference>
<dbReference type="InterPro" id="IPR038584">
    <property type="entry name" value="Ribosomal_bL33_sf"/>
</dbReference>
<dbReference type="InterPro" id="IPR011332">
    <property type="entry name" value="Ribosomal_zn-bd"/>
</dbReference>